<dbReference type="PANTHER" id="PTHR35287:SF1">
    <property type="entry name" value="SI:ZFOS-911D5.4"/>
    <property type="match status" value="1"/>
</dbReference>
<gene>
    <name evidence="2" type="ORF">OWO01_10740</name>
</gene>
<dbReference type="PROSITE" id="PS50965">
    <property type="entry name" value="NERD"/>
    <property type="match status" value="1"/>
</dbReference>
<dbReference type="Pfam" id="PF08378">
    <property type="entry name" value="NERD"/>
    <property type="match status" value="1"/>
</dbReference>
<keyword evidence="3" id="KW-1185">Reference proteome</keyword>
<dbReference type="Proteomes" id="UP001084197">
    <property type="component" value="Unassembled WGS sequence"/>
</dbReference>
<organism evidence="2 3">
    <name type="scientific">Natronobacillus azotifigens</name>
    <dbReference type="NCBI Taxonomy" id="472978"/>
    <lineage>
        <taxon>Bacteria</taxon>
        <taxon>Bacillati</taxon>
        <taxon>Bacillota</taxon>
        <taxon>Bacilli</taxon>
        <taxon>Bacillales</taxon>
        <taxon>Bacillaceae</taxon>
        <taxon>Natronobacillus</taxon>
    </lineage>
</organism>
<dbReference type="EMBL" id="JAPRAT010000020">
    <property type="protein sequence ID" value="MCZ0703697.1"/>
    <property type="molecule type" value="Genomic_DNA"/>
</dbReference>
<protein>
    <submittedName>
        <fullName evidence="2">Nuclease-related domain-containing protein</fullName>
    </submittedName>
</protein>
<proteinExistence type="predicted"/>
<name>A0A9J6REU8_9BACI</name>
<evidence type="ECO:0000259" key="1">
    <source>
        <dbReference type="PROSITE" id="PS50965"/>
    </source>
</evidence>
<feature type="domain" description="NERD" evidence="1">
    <location>
        <begin position="42"/>
        <end position="161"/>
    </location>
</feature>
<comment type="caution">
    <text evidence="2">The sequence shown here is derived from an EMBL/GenBank/DDBJ whole genome shotgun (WGS) entry which is preliminary data.</text>
</comment>
<reference evidence="2" key="1">
    <citation type="submission" date="2022-11" db="EMBL/GenBank/DDBJ databases">
        <title>WGS of Natronobacillus azotifigens 24KS-1, an anaerobic diazotrophic haloalkaliphile from soda-rich habitats.</title>
        <authorList>
            <person name="Sorokin D.Y."/>
            <person name="Merkel A.Y."/>
        </authorList>
    </citation>
    <scope>NUCLEOTIDE SEQUENCE</scope>
    <source>
        <strain evidence="2">24KS-1</strain>
    </source>
</reference>
<dbReference type="AlphaFoldDB" id="A0A9J6REU8"/>
<dbReference type="RefSeq" id="WP_268780459.1">
    <property type="nucleotide sequence ID" value="NZ_JAPRAT010000020.1"/>
</dbReference>
<evidence type="ECO:0000313" key="2">
    <source>
        <dbReference type="EMBL" id="MCZ0703697.1"/>
    </source>
</evidence>
<evidence type="ECO:0000313" key="3">
    <source>
        <dbReference type="Proteomes" id="UP001084197"/>
    </source>
</evidence>
<sequence>MEIIQFHEKTIVLQQLQALLPRYAQRDKTYEQLLSIYKRENAGDMGESSLTYYLRLADINDAFVIYGIRLREPNGYFQIDVLVLTPKVCFVIEVKNITGNITINESGQMIRSDKGSSDTFPHPMIQANIQARHLEFFLKQLNHRALPIHPMVVFTHPNVILDGKFTNDDILVSQQLLDRIHQVYHSYHQIIEKPSRLKVLAQQLKSKHEPRKADIIDKYEINRNMVRNGVWCPSCKKTIMNRYYGYWYCPTCEHKDRVAHIKALREYVLLFGDTIKAKQAAEFLGIDSVHIARRLLLKTGAKILGNKKSATYHLDTI</sequence>
<dbReference type="InterPro" id="IPR011528">
    <property type="entry name" value="NERD"/>
</dbReference>
<dbReference type="PANTHER" id="PTHR35287">
    <property type="entry name" value="SI:ZFOS-911D5.4"/>
    <property type="match status" value="1"/>
</dbReference>
<accession>A0A9J6REU8</accession>